<dbReference type="Proteomes" id="UP000664554">
    <property type="component" value="Unassembled WGS sequence"/>
</dbReference>
<protein>
    <submittedName>
        <fullName evidence="1">Uncharacterized protein</fullName>
    </submittedName>
</protein>
<sequence length="65" mass="7243">MLSFMSYLLNIAIFNRRQRSNSNFNYKKTGLGFVLLLLSFSLVSCATLQALEPTAVLISDIKGVL</sequence>
<evidence type="ECO:0000313" key="1">
    <source>
        <dbReference type="EMBL" id="MBO1530196.1"/>
    </source>
</evidence>
<reference evidence="1 2" key="1">
    <citation type="submission" date="2021-03" db="EMBL/GenBank/DDBJ databases">
        <authorList>
            <person name="Shang D.-D."/>
            <person name="Du Z.-J."/>
            <person name="Chen G.-J."/>
        </authorList>
    </citation>
    <scope>NUCLEOTIDE SEQUENCE [LARGE SCALE GENOMIC DNA]</scope>
    <source>
        <strain evidence="1 2">F1192</strain>
    </source>
</reference>
<proteinExistence type="predicted"/>
<accession>A0ABS3NLB3</accession>
<comment type="caution">
    <text evidence="1">The sequence shown here is derived from an EMBL/GenBank/DDBJ whole genome shotgun (WGS) entry which is preliminary data.</text>
</comment>
<name>A0ABS3NLB3_9GAMM</name>
<gene>
    <name evidence="1" type="ORF">J3492_03085</name>
</gene>
<organism evidence="1 2">
    <name type="scientific">Psychrobacter coccoides</name>
    <dbReference type="NCBI Taxonomy" id="2818440"/>
    <lineage>
        <taxon>Bacteria</taxon>
        <taxon>Pseudomonadati</taxon>
        <taxon>Pseudomonadota</taxon>
        <taxon>Gammaproteobacteria</taxon>
        <taxon>Moraxellales</taxon>
        <taxon>Moraxellaceae</taxon>
        <taxon>Psychrobacter</taxon>
    </lineage>
</organism>
<dbReference type="RefSeq" id="WP_207989749.1">
    <property type="nucleotide sequence ID" value="NZ_JAGBKM010000003.1"/>
</dbReference>
<dbReference type="EMBL" id="JAGBKM010000003">
    <property type="protein sequence ID" value="MBO1530196.1"/>
    <property type="molecule type" value="Genomic_DNA"/>
</dbReference>
<keyword evidence="2" id="KW-1185">Reference proteome</keyword>
<evidence type="ECO:0000313" key="2">
    <source>
        <dbReference type="Proteomes" id="UP000664554"/>
    </source>
</evidence>